<name>A0A8J8T4Q2_HALGN</name>
<proteinExistence type="predicted"/>
<comment type="caution">
    <text evidence="1">The sequence shown here is derived from an EMBL/GenBank/DDBJ whole genome shotgun (WGS) entry which is preliminary data.</text>
</comment>
<dbReference type="EMBL" id="RRYP01005302">
    <property type="protein sequence ID" value="TNV82159.1"/>
    <property type="molecule type" value="Genomic_DNA"/>
</dbReference>
<protein>
    <submittedName>
        <fullName evidence="1">Uncharacterized protein</fullName>
    </submittedName>
</protein>
<dbReference type="Proteomes" id="UP000785679">
    <property type="component" value="Unassembled WGS sequence"/>
</dbReference>
<keyword evidence="2" id="KW-1185">Reference proteome</keyword>
<accession>A0A8J8T4Q2</accession>
<evidence type="ECO:0000313" key="2">
    <source>
        <dbReference type="Proteomes" id="UP000785679"/>
    </source>
</evidence>
<gene>
    <name evidence="1" type="ORF">FGO68_gene14293</name>
</gene>
<organism evidence="1 2">
    <name type="scientific">Halteria grandinella</name>
    <dbReference type="NCBI Taxonomy" id="5974"/>
    <lineage>
        <taxon>Eukaryota</taxon>
        <taxon>Sar</taxon>
        <taxon>Alveolata</taxon>
        <taxon>Ciliophora</taxon>
        <taxon>Intramacronucleata</taxon>
        <taxon>Spirotrichea</taxon>
        <taxon>Stichotrichia</taxon>
        <taxon>Sporadotrichida</taxon>
        <taxon>Halteriidae</taxon>
        <taxon>Halteria</taxon>
    </lineage>
</organism>
<dbReference type="AlphaFoldDB" id="A0A8J8T4Q2"/>
<sequence>MQTQIQHKGDLLQNQNNKLPHLGAVFKLKIKEEDLSNILESGIAIATTNNNNLALGQSYLKTDGGSAAAGHHQILSQVGGNFSDAVREVLPTHIKILNQIQGGIDEDEEDDQSELIMGCTENNSSCSSIDYIQAKPAELRISTQAKQGQREVQVESDQIMVESSEEDIFTKKLQEFHSKLEEIQHQDESLSRYILQNFQICCNLEPIQSCDPSSQQAFNLKSVFEKKLFGVKSGRKQFYNNDSEGRQSEKEVDSKSRIQEMQMSPSNESNLMQQLAHRNLRKAFLNALESVNESEQFYDFAQFPRLFDNQLVLPNSNSALKQFEVAFYNQEGKQSQIQKQSDYPSALSQRVKQSFNRQAQINNSQNLVKQDVQNVQKNRHLHPYLNNLNNHHKVEKTDNRCMLAQLNIEQLKRQLEEAIPGVSIEVGNANFIHLTSNTVNDQLIQISQENQMPLYMHQINNDVQGSTHQQSAPNQVQIIEESFKQEELYASLRINEASRADGIGSIANQNEIESQYQYFTLAKLNDDRGNDLKLPIGGPPLDTVYKHEDFFEGDEDGDFSFIVQTPNDFSIKINEKKTPYTGLSIEKSAMLVNSTEERAVASARVQVEPSGKMHSERFPDEIQCLRAQRGNNQAEKNAFQIYKQKTIVTTNKSSKC</sequence>
<reference evidence="1" key="1">
    <citation type="submission" date="2019-06" db="EMBL/GenBank/DDBJ databases">
        <authorList>
            <person name="Zheng W."/>
        </authorList>
    </citation>
    <scope>NUCLEOTIDE SEQUENCE</scope>
    <source>
        <strain evidence="1">QDHG01</strain>
    </source>
</reference>
<evidence type="ECO:0000313" key="1">
    <source>
        <dbReference type="EMBL" id="TNV82159.1"/>
    </source>
</evidence>